<name>E3MJ99_CAERE</name>
<dbReference type="OrthoDB" id="5884557at2759"/>
<feature type="transmembrane region" description="Helical" evidence="1">
    <location>
        <begin position="60"/>
        <end position="79"/>
    </location>
</feature>
<organism evidence="3">
    <name type="scientific">Caenorhabditis remanei</name>
    <name type="common">Caenorhabditis vulgaris</name>
    <dbReference type="NCBI Taxonomy" id="31234"/>
    <lineage>
        <taxon>Eukaryota</taxon>
        <taxon>Metazoa</taxon>
        <taxon>Ecdysozoa</taxon>
        <taxon>Nematoda</taxon>
        <taxon>Chromadorea</taxon>
        <taxon>Rhabditida</taxon>
        <taxon>Rhabditina</taxon>
        <taxon>Rhabditomorpha</taxon>
        <taxon>Rhabditoidea</taxon>
        <taxon>Rhabditidae</taxon>
        <taxon>Peloderinae</taxon>
        <taxon>Caenorhabditis</taxon>
    </lineage>
</organism>
<reference evidence="2" key="1">
    <citation type="submission" date="2007-07" db="EMBL/GenBank/DDBJ databases">
        <title>PCAP assembly of the Caenorhabditis remanei genome.</title>
        <authorList>
            <consortium name="The Caenorhabditis remanei Sequencing Consortium"/>
            <person name="Wilson R.K."/>
        </authorList>
    </citation>
    <scope>NUCLEOTIDE SEQUENCE [LARGE SCALE GENOMIC DNA]</scope>
    <source>
        <strain evidence="2">PB4641</strain>
    </source>
</reference>
<keyword evidence="1" id="KW-1133">Transmembrane helix</keyword>
<dbReference type="InParanoid" id="E3MJ99"/>
<dbReference type="EMBL" id="DS268449">
    <property type="protein sequence ID" value="EFP03435.1"/>
    <property type="molecule type" value="Genomic_DNA"/>
</dbReference>
<proteinExistence type="predicted"/>
<dbReference type="HOGENOM" id="CLU_042576_3_0_1"/>
<accession>E3MJ99</accession>
<keyword evidence="1" id="KW-0812">Transmembrane</keyword>
<evidence type="ECO:0000256" key="1">
    <source>
        <dbReference type="SAM" id="Phobius"/>
    </source>
</evidence>
<keyword evidence="3" id="KW-1185">Reference proteome</keyword>
<gene>
    <name evidence="2" type="ORF">CRE_09612</name>
</gene>
<dbReference type="AlphaFoldDB" id="E3MJ99"/>
<keyword evidence="1" id="KW-0472">Membrane</keyword>
<dbReference type="Proteomes" id="UP000008281">
    <property type="component" value="Unassembled WGS sequence"/>
</dbReference>
<evidence type="ECO:0000313" key="2">
    <source>
        <dbReference type="EMBL" id="EFP03435.1"/>
    </source>
</evidence>
<sequence length="89" mass="10162">MNPTSELILYGTEEKGLEGFTFNLKMEIFPAASITSFHQHHPYQFYAQGQESEFSLVLNFFHVPILAFIAGWLMGYVSIDVIKNPSVQF</sequence>
<evidence type="ECO:0000313" key="3">
    <source>
        <dbReference type="Proteomes" id="UP000008281"/>
    </source>
</evidence>
<protein>
    <submittedName>
        <fullName evidence="2">Uncharacterized protein</fullName>
    </submittedName>
</protein>